<evidence type="ECO:0000256" key="6">
    <source>
        <dbReference type="SAM" id="Phobius"/>
    </source>
</evidence>
<proteinExistence type="predicted"/>
<feature type="transmembrane region" description="Helical" evidence="6">
    <location>
        <begin position="12"/>
        <end position="31"/>
    </location>
</feature>
<keyword evidence="2" id="KW-1003">Cell membrane</keyword>
<keyword evidence="4 6" id="KW-1133">Transmembrane helix</keyword>
<name>A0ABS0LHA0_9LACT</name>
<accession>A0ABS0LHA0</accession>
<keyword evidence="5 6" id="KW-0472">Membrane</keyword>
<dbReference type="EMBL" id="JACCEL010000004">
    <property type="protein sequence ID" value="MBG9977623.1"/>
    <property type="molecule type" value="Genomic_DNA"/>
</dbReference>
<evidence type="ECO:0000256" key="4">
    <source>
        <dbReference type="ARBA" id="ARBA00022989"/>
    </source>
</evidence>
<keyword evidence="8" id="KW-1185">Reference proteome</keyword>
<evidence type="ECO:0000313" key="8">
    <source>
        <dbReference type="Proteomes" id="UP000823401"/>
    </source>
</evidence>
<evidence type="ECO:0000313" key="7">
    <source>
        <dbReference type="EMBL" id="MBG9977623.1"/>
    </source>
</evidence>
<protein>
    <submittedName>
        <fullName evidence="7">ATP synthase subunit I</fullName>
    </submittedName>
</protein>
<gene>
    <name evidence="7" type="ORF">HYQ42_02385</name>
</gene>
<sequence>MKLTYIAKRMIYSILIIALIGIVGSVLFYQSLEFLPFLWGVILGSLTSIVKVVLLDKAVDKALSMDNKKAKNYVGLQHILRLFLSGVVLVLGAVVPQINLWGVVLGILAFQLSVYTVRNVKNAK</sequence>
<evidence type="ECO:0000256" key="1">
    <source>
        <dbReference type="ARBA" id="ARBA00004651"/>
    </source>
</evidence>
<evidence type="ECO:0000256" key="5">
    <source>
        <dbReference type="ARBA" id="ARBA00023136"/>
    </source>
</evidence>
<evidence type="ECO:0000256" key="3">
    <source>
        <dbReference type="ARBA" id="ARBA00022692"/>
    </source>
</evidence>
<dbReference type="InterPro" id="IPR005598">
    <property type="entry name" value="ATP_synth_I"/>
</dbReference>
<dbReference type="RefSeq" id="WP_197103798.1">
    <property type="nucleotide sequence ID" value="NZ_JACCEL010000004.1"/>
</dbReference>
<dbReference type="Proteomes" id="UP000823401">
    <property type="component" value="Unassembled WGS sequence"/>
</dbReference>
<feature type="transmembrane region" description="Helical" evidence="6">
    <location>
        <begin position="76"/>
        <end position="94"/>
    </location>
</feature>
<feature type="transmembrane region" description="Helical" evidence="6">
    <location>
        <begin position="100"/>
        <end position="117"/>
    </location>
</feature>
<evidence type="ECO:0000256" key="2">
    <source>
        <dbReference type="ARBA" id="ARBA00022475"/>
    </source>
</evidence>
<keyword evidence="3 6" id="KW-0812">Transmembrane</keyword>
<dbReference type="Pfam" id="PF03899">
    <property type="entry name" value="ATP-synt_I"/>
    <property type="match status" value="1"/>
</dbReference>
<comment type="subcellular location">
    <subcellularLocation>
        <location evidence="1">Cell membrane</location>
        <topology evidence="1">Multi-pass membrane protein</topology>
    </subcellularLocation>
</comment>
<feature type="transmembrane region" description="Helical" evidence="6">
    <location>
        <begin position="37"/>
        <end position="55"/>
    </location>
</feature>
<organism evidence="7 8">
    <name type="scientific">Ruoffia tabacinasalis</name>
    <dbReference type="NCBI Taxonomy" id="87458"/>
    <lineage>
        <taxon>Bacteria</taxon>
        <taxon>Bacillati</taxon>
        <taxon>Bacillota</taxon>
        <taxon>Bacilli</taxon>
        <taxon>Lactobacillales</taxon>
        <taxon>Aerococcaceae</taxon>
        <taxon>Ruoffia</taxon>
    </lineage>
</organism>
<reference evidence="7 8" key="1">
    <citation type="submission" date="2020-07" db="EMBL/GenBank/DDBJ databases">
        <title>Facklamia lactis sp. nov., isolated from raw milk.</title>
        <authorList>
            <person name="Doll E.V."/>
            <person name="Huptas C."/>
            <person name="Staib L."/>
            <person name="Wenning M."/>
            <person name="Scherer S."/>
        </authorList>
    </citation>
    <scope>NUCLEOTIDE SEQUENCE [LARGE SCALE GENOMIC DNA]</scope>
    <source>
        <strain evidence="7 8">DSM 104272</strain>
    </source>
</reference>
<comment type="caution">
    <text evidence="7">The sequence shown here is derived from an EMBL/GenBank/DDBJ whole genome shotgun (WGS) entry which is preliminary data.</text>
</comment>